<organism evidence="15 16">
    <name type="scientific">Helicostylum pulchrum</name>
    <dbReference type="NCBI Taxonomy" id="562976"/>
    <lineage>
        <taxon>Eukaryota</taxon>
        <taxon>Fungi</taxon>
        <taxon>Fungi incertae sedis</taxon>
        <taxon>Mucoromycota</taxon>
        <taxon>Mucoromycotina</taxon>
        <taxon>Mucoromycetes</taxon>
        <taxon>Mucorales</taxon>
        <taxon>Mucorineae</taxon>
        <taxon>Mucoraceae</taxon>
        <taxon>Helicostylum</taxon>
    </lineage>
</organism>
<reference evidence="15 16" key="1">
    <citation type="submission" date="2024-04" db="EMBL/GenBank/DDBJ databases">
        <title>genome sequences of Mucor flavus KT1a and Helicostylum pulchrum KT1b strains isolation_sourced from the surface of a dry-aged beef.</title>
        <authorList>
            <person name="Toyotome T."/>
            <person name="Hosono M."/>
            <person name="Torimaru M."/>
            <person name="Fukuda K."/>
            <person name="Mikami N."/>
        </authorList>
    </citation>
    <scope>NUCLEOTIDE SEQUENCE [LARGE SCALE GENOMIC DNA]</scope>
    <source>
        <strain evidence="15 16">KT1b</strain>
    </source>
</reference>
<accession>A0ABP9XW17</accession>
<dbReference type="EC" id="4.2.1.134" evidence="4 14"/>
<keyword evidence="9 14" id="KW-0443">Lipid metabolism</keyword>
<evidence type="ECO:0000256" key="3">
    <source>
        <dbReference type="ARBA" id="ARBA00007811"/>
    </source>
</evidence>
<evidence type="ECO:0000256" key="14">
    <source>
        <dbReference type="RuleBase" id="RU363109"/>
    </source>
</evidence>
<dbReference type="Proteomes" id="UP001476247">
    <property type="component" value="Unassembled WGS sequence"/>
</dbReference>
<feature type="transmembrane region" description="Helical" evidence="14">
    <location>
        <begin position="88"/>
        <end position="109"/>
    </location>
</feature>
<proteinExistence type="inferred from homology"/>
<feature type="transmembrane region" description="Helical" evidence="14">
    <location>
        <begin position="213"/>
        <end position="233"/>
    </location>
</feature>
<keyword evidence="12 14" id="KW-0456">Lyase</keyword>
<evidence type="ECO:0000256" key="10">
    <source>
        <dbReference type="ARBA" id="ARBA00023136"/>
    </source>
</evidence>
<comment type="pathway">
    <text evidence="2 14">Lipid metabolism; fatty acid biosynthesis.</text>
</comment>
<dbReference type="PANTHER" id="PTHR11035:SF3">
    <property type="entry name" value="VERY-LONG-CHAIN (3R)-3-HYDROXYACYL-COA DEHYDRATASE"/>
    <property type="match status" value="1"/>
</dbReference>
<evidence type="ECO:0000313" key="16">
    <source>
        <dbReference type="Proteomes" id="UP001476247"/>
    </source>
</evidence>
<feature type="transmembrane region" description="Helical" evidence="14">
    <location>
        <begin position="175"/>
        <end position="193"/>
    </location>
</feature>
<keyword evidence="10 14" id="KW-0472">Membrane</keyword>
<gene>
    <name evidence="15" type="ORF">HPULCUR_004375</name>
</gene>
<keyword evidence="7 14" id="KW-0276">Fatty acid metabolism</keyword>
<sequence length="253" mass="28909">MSIAVKETISFIKGKSSMVNLEEVEKTYLPPEPVSPSTERKVRKGPSGLLKLYLISYNVASLAGWAFVLLLAIQQLVSAQDYKNVFEATWPVLIVVQSTALFEIVHALLGWVRTPILTTVMQVASRIFLIWAVNYPFPQIHSHWSYTTMVVSWCIAEIVRYSYYTTNLAASVPAFITWARYTFFLVLYPTGISSELMMTYQALPYIKAQWGDMYYYAYIVVLALYLPGAPVLFNHMRIQRNKYLKESAAKKTQ</sequence>
<comment type="function">
    <text evidence="14">Catalyzes the third of the four reactions of the long-chain fatty acids elongation cycle. This endoplasmic reticulum-bound enzymatic process, allows the addition of two carbons to the chain of long- and very long-chain fatty acids/VLCFAs per cycle. This enzyme catalyzes the dehydration of the 3-hydroxyacyl-CoA intermediate into trans-2,3-enoyl-CoA, within each cycle of fatty acid elongation. Thereby, it participates to the production of VLCFAs of different chain lengths that are involved in multiple biological processes as precursors of membrane lipids and lipid mediators.</text>
</comment>
<comment type="catalytic activity">
    <reaction evidence="13 14">
        <text>a very-long-chain (3R)-3-hydroxyacyl-CoA = a very-long-chain (2E)-enoyl-CoA + H2O</text>
        <dbReference type="Rhea" id="RHEA:45812"/>
        <dbReference type="ChEBI" id="CHEBI:15377"/>
        <dbReference type="ChEBI" id="CHEBI:83728"/>
        <dbReference type="ChEBI" id="CHEBI:85440"/>
        <dbReference type="EC" id="4.2.1.134"/>
    </reaction>
</comment>
<evidence type="ECO:0000256" key="9">
    <source>
        <dbReference type="ARBA" id="ARBA00023098"/>
    </source>
</evidence>
<evidence type="ECO:0000256" key="5">
    <source>
        <dbReference type="ARBA" id="ARBA00022516"/>
    </source>
</evidence>
<dbReference type="EMBL" id="BAABUJ010000011">
    <property type="protein sequence ID" value="GAA5798966.1"/>
    <property type="molecule type" value="Genomic_DNA"/>
</dbReference>
<protein>
    <recommendedName>
        <fullName evidence="4 14">Very-long-chain (3R)-3-hydroxyacyl-CoA dehydratase</fullName>
        <ecNumber evidence="4 14">4.2.1.134</ecNumber>
    </recommendedName>
</protein>
<comment type="similarity">
    <text evidence="3 14">Belongs to the very long-chain fatty acids dehydratase HACD family.</text>
</comment>
<evidence type="ECO:0000256" key="8">
    <source>
        <dbReference type="ARBA" id="ARBA00022989"/>
    </source>
</evidence>
<dbReference type="InterPro" id="IPR007482">
    <property type="entry name" value="Tyr_Pase-like_PTPLA"/>
</dbReference>
<keyword evidence="14" id="KW-0256">Endoplasmic reticulum</keyword>
<evidence type="ECO:0000256" key="1">
    <source>
        <dbReference type="ARBA" id="ARBA00004141"/>
    </source>
</evidence>
<evidence type="ECO:0000256" key="4">
    <source>
        <dbReference type="ARBA" id="ARBA00013122"/>
    </source>
</evidence>
<keyword evidence="11 14" id="KW-0275">Fatty acid biosynthesis</keyword>
<feature type="transmembrane region" description="Helical" evidence="14">
    <location>
        <begin position="50"/>
        <end position="76"/>
    </location>
</feature>
<evidence type="ECO:0000256" key="7">
    <source>
        <dbReference type="ARBA" id="ARBA00022832"/>
    </source>
</evidence>
<comment type="subcellular location">
    <subcellularLocation>
        <location evidence="14">Endoplasmic reticulum membrane</location>
        <topology evidence="14">Multi-pass membrane protein</topology>
    </subcellularLocation>
    <subcellularLocation>
        <location evidence="1">Membrane</location>
        <topology evidence="1">Multi-pass membrane protein</topology>
    </subcellularLocation>
</comment>
<keyword evidence="5 14" id="KW-0444">Lipid biosynthesis</keyword>
<name>A0ABP9XW17_9FUNG</name>
<comment type="caution">
    <text evidence="14">Lacks conserved residue(s) required for the propagation of feature annotation.</text>
</comment>
<comment type="caution">
    <text evidence="15">The sequence shown here is derived from an EMBL/GenBank/DDBJ whole genome shotgun (WGS) entry which is preliminary data.</text>
</comment>
<keyword evidence="16" id="KW-1185">Reference proteome</keyword>
<keyword evidence="8 14" id="KW-1133">Transmembrane helix</keyword>
<dbReference type="Pfam" id="PF04387">
    <property type="entry name" value="PTPLA"/>
    <property type="match status" value="1"/>
</dbReference>
<dbReference type="PANTHER" id="PTHR11035">
    <property type="entry name" value="VERY-LONG-CHAIN (3R)-3-HYDROXYACYL-COA DEHYDRATASE"/>
    <property type="match status" value="1"/>
</dbReference>
<evidence type="ECO:0000256" key="6">
    <source>
        <dbReference type="ARBA" id="ARBA00022692"/>
    </source>
</evidence>
<evidence type="ECO:0000256" key="13">
    <source>
        <dbReference type="ARBA" id="ARBA00036671"/>
    </source>
</evidence>
<evidence type="ECO:0000313" key="15">
    <source>
        <dbReference type="EMBL" id="GAA5798966.1"/>
    </source>
</evidence>
<evidence type="ECO:0000256" key="12">
    <source>
        <dbReference type="ARBA" id="ARBA00023239"/>
    </source>
</evidence>
<evidence type="ECO:0000256" key="2">
    <source>
        <dbReference type="ARBA" id="ARBA00005194"/>
    </source>
</evidence>
<keyword evidence="6 14" id="KW-0812">Transmembrane</keyword>
<evidence type="ECO:0000256" key="11">
    <source>
        <dbReference type="ARBA" id="ARBA00023160"/>
    </source>
</evidence>